<dbReference type="InterPro" id="IPR034660">
    <property type="entry name" value="DinB/YfiT-like"/>
</dbReference>
<organism evidence="2 3">
    <name type="scientific">Paractinoplanes toevensis</name>
    <dbReference type="NCBI Taxonomy" id="571911"/>
    <lineage>
        <taxon>Bacteria</taxon>
        <taxon>Bacillati</taxon>
        <taxon>Actinomycetota</taxon>
        <taxon>Actinomycetes</taxon>
        <taxon>Micromonosporales</taxon>
        <taxon>Micromonosporaceae</taxon>
        <taxon>Paractinoplanes</taxon>
    </lineage>
</organism>
<evidence type="ECO:0000259" key="1">
    <source>
        <dbReference type="Pfam" id="PF11716"/>
    </source>
</evidence>
<gene>
    <name evidence="2" type="ORF">Ato02nite_065950</name>
</gene>
<reference evidence="2 3" key="1">
    <citation type="submission" date="2021-03" db="EMBL/GenBank/DDBJ databases">
        <title>Whole genome shotgun sequence of Actinoplanes toevensis NBRC 105298.</title>
        <authorList>
            <person name="Komaki H."/>
            <person name="Tamura T."/>
        </authorList>
    </citation>
    <scope>NUCLEOTIDE SEQUENCE [LARGE SCALE GENOMIC DNA]</scope>
    <source>
        <strain evidence="2 3">NBRC 105298</strain>
    </source>
</reference>
<accession>A0A919W3I4</accession>
<dbReference type="Gene3D" id="1.20.120.450">
    <property type="entry name" value="dinb family like domain"/>
    <property type="match status" value="1"/>
</dbReference>
<dbReference type="EMBL" id="BOQN01000086">
    <property type="protein sequence ID" value="GIM94802.1"/>
    <property type="molecule type" value="Genomic_DNA"/>
</dbReference>
<keyword evidence="3" id="KW-1185">Reference proteome</keyword>
<evidence type="ECO:0000313" key="3">
    <source>
        <dbReference type="Proteomes" id="UP000677082"/>
    </source>
</evidence>
<comment type="caution">
    <text evidence="2">The sequence shown here is derived from an EMBL/GenBank/DDBJ whole genome shotgun (WGS) entry which is preliminary data.</text>
</comment>
<dbReference type="Pfam" id="PF11716">
    <property type="entry name" value="MDMPI_N"/>
    <property type="match status" value="1"/>
</dbReference>
<sequence length="141" mass="15443">MDSDVQSVRERTGLDRGPEVLQQAMALLRARFIDLLAQLSEAEWERPSRCAAWSVHDVARHVRDCALTHTALLAHRPPPLGKAPFDPRSSPFEWLRHSAGTPTTQTMDDQGVLCLTGTASYPTIGMLAGLTGGAFPSRLRP</sequence>
<evidence type="ECO:0000313" key="2">
    <source>
        <dbReference type="EMBL" id="GIM94802.1"/>
    </source>
</evidence>
<dbReference type="AlphaFoldDB" id="A0A919W3I4"/>
<feature type="domain" description="Mycothiol-dependent maleylpyruvate isomerase metal-binding" evidence="1">
    <location>
        <begin position="27"/>
        <end position="76"/>
    </location>
</feature>
<dbReference type="InterPro" id="IPR024344">
    <property type="entry name" value="MDMPI_metal-binding"/>
</dbReference>
<dbReference type="GO" id="GO:0046872">
    <property type="term" value="F:metal ion binding"/>
    <property type="evidence" value="ECO:0007669"/>
    <property type="project" value="InterPro"/>
</dbReference>
<protein>
    <recommendedName>
        <fullName evidence="1">Mycothiol-dependent maleylpyruvate isomerase metal-binding domain-containing protein</fullName>
    </recommendedName>
</protein>
<name>A0A919W3I4_9ACTN</name>
<dbReference type="Proteomes" id="UP000677082">
    <property type="component" value="Unassembled WGS sequence"/>
</dbReference>
<proteinExistence type="predicted"/>
<dbReference type="SUPFAM" id="SSF109854">
    <property type="entry name" value="DinB/YfiT-like putative metalloenzymes"/>
    <property type="match status" value="1"/>
</dbReference>